<keyword evidence="7" id="KW-0206">Cytoskeleton</keyword>
<dbReference type="STRING" id="1064592.G0VHQ3"/>
<keyword evidence="5" id="KW-0963">Cytoplasm</keyword>
<evidence type="ECO:0000313" key="13">
    <source>
        <dbReference type="Proteomes" id="UP000001640"/>
    </source>
</evidence>
<reference key="2">
    <citation type="submission" date="2011-08" db="EMBL/GenBank/DDBJ databases">
        <title>Genome sequence of Naumovozyma castellii.</title>
        <authorList>
            <person name="Gordon J.L."/>
            <person name="Armisen D."/>
            <person name="Proux-Wera E."/>
            <person name="OhEigeartaigh S.S."/>
            <person name="Byrne K.P."/>
            <person name="Wolfe K.H."/>
        </authorList>
    </citation>
    <scope>NUCLEOTIDE SEQUENCE</scope>
    <source>
        <strain>Type strain:CBS 4309</strain>
    </source>
</reference>
<dbReference type="InterPro" id="IPR041564">
    <property type="entry name" value="Sld7_N"/>
</dbReference>
<dbReference type="EMBL" id="HE576758">
    <property type="protein sequence ID" value="CCC70937.1"/>
    <property type="molecule type" value="Genomic_DNA"/>
</dbReference>
<sequence>MLEKVQVLRIGLGLKHNGIKLRDVQLWRDEQTMNNGNQGEKEITLKGEFISYIDLRKVPLWLMLPATMKEKNFCFTNSTTTLAYFNSKLRYRHRGIIIELADGNGDDKFIVMYKDQNNVRWFCFNIKLKENIDAQIREKYKLNDDGDDKKKGIDTAIRQSQESKLNIRRNADSIKKKVHFNEVVTKLILGGLRLRGVPNTNSGFHKLYKMTFQATEFAHRDDHDTVPFEELQETVETLLKLFTKS</sequence>
<dbReference type="OrthoDB" id="4063051at2759"/>
<evidence type="ECO:0000256" key="7">
    <source>
        <dbReference type="ARBA" id="ARBA00023212"/>
    </source>
</evidence>
<evidence type="ECO:0000256" key="5">
    <source>
        <dbReference type="ARBA" id="ARBA00022490"/>
    </source>
</evidence>
<organism evidence="12 13">
    <name type="scientific">Naumovozyma castellii</name>
    <name type="common">Yeast</name>
    <name type="synonym">Saccharomyces castellii</name>
    <dbReference type="NCBI Taxonomy" id="27288"/>
    <lineage>
        <taxon>Eukaryota</taxon>
        <taxon>Fungi</taxon>
        <taxon>Dikarya</taxon>
        <taxon>Ascomycota</taxon>
        <taxon>Saccharomycotina</taxon>
        <taxon>Saccharomycetes</taxon>
        <taxon>Saccharomycetales</taxon>
        <taxon>Saccharomycetaceae</taxon>
        <taxon>Naumovozyma</taxon>
    </lineage>
</organism>
<dbReference type="OMA" id="EFTHRDE"/>
<dbReference type="KEGG" id="ncs:NCAS_0G00500"/>
<accession>G0VHQ3</accession>
<evidence type="ECO:0000313" key="12">
    <source>
        <dbReference type="EMBL" id="CCC70937.1"/>
    </source>
</evidence>
<evidence type="ECO:0000256" key="6">
    <source>
        <dbReference type="ARBA" id="ARBA00022705"/>
    </source>
</evidence>
<dbReference type="GeneID" id="96904603"/>
<feature type="domain" description="Sld7 N-terminal" evidence="11">
    <location>
        <begin position="2"/>
        <end position="127"/>
    </location>
</feature>
<dbReference type="GO" id="GO:0006260">
    <property type="term" value="P:DNA replication"/>
    <property type="evidence" value="ECO:0007669"/>
    <property type="project" value="UniProtKB-KW"/>
</dbReference>
<feature type="domain" description="Sld7 C-terminal" evidence="10">
    <location>
        <begin position="179"/>
        <end position="243"/>
    </location>
</feature>
<comment type="similarity">
    <text evidence="3">Belongs to the SLD7 family.</text>
</comment>
<dbReference type="GO" id="GO:0031261">
    <property type="term" value="C:DNA replication preinitiation complex"/>
    <property type="evidence" value="ECO:0007669"/>
    <property type="project" value="EnsemblFungi"/>
</dbReference>
<dbReference type="InterPro" id="IPR041260">
    <property type="entry name" value="Sld7_C"/>
</dbReference>
<dbReference type="AlphaFoldDB" id="G0VHQ3"/>
<keyword evidence="9" id="KW-0131">Cell cycle</keyword>
<protein>
    <recommendedName>
        <fullName evidence="4">Mitochondrial morphogenesis protein SLD7</fullName>
    </recommendedName>
</protein>
<dbReference type="Pfam" id="PF18636">
    <property type="entry name" value="Sld7_N"/>
    <property type="match status" value="1"/>
</dbReference>
<evidence type="ECO:0000256" key="8">
    <source>
        <dbReference type="ARBA" id="ARBA00023242"/>
    </source>
</evidence>
<evidence type="ECO:0000259" key="11">
    <source>
        <dbReference type="Pfam" id="PF18636"/>
    </source>
</evidence>
<dbReference type="Proteomes" id="UP000001640">
    <property type="component" value="Chromosome 7"/>
</dbReference>
<evidence type="ECO:0000256" key="3">
    <source>
        <dbReference type="ARBA" id="ARBA00009044"/>
    </source>
</evidence>
<keyword evidence="6" id="KW-0235">DNA replication</keyword>
<dbReference type="InParanoid" id="G0VHQ3"/>
<comment type="subcellular location">
    <subcellularLocation>
        <location evidence="2">Cytoplasm</location>
        <location evidence="2">Cytoskeleton</location>
        <location evidence="2">Spindle pole</location>
    </subcellularLocation>
    <subcellularLocation>
        <location evidence="1">Nucleus</location>
    </subcellularLocation>
</comment>
<gene>
    <name evidence="12" type="primary">NCAS0G00500</name>
    <name evidence="12" type="ordered locus">NCAS_0G00500</name>
</gene>
<dbReference type="GO" id="GO:0000922">
    <property type="term" value="C:spindle pole"/>
    <property type="evidence" value="ECO:0007669"/>
    <property type="project" value="UniProtKB-SubCell"/>
</dbReference>
<dbReference type="RefSeq" id="XP_003677290.1">
    <property type="nucleotide sequence ID" value="XM_003677242.1"/>
</dbReference>
<dbReference type="eggNOG" id="ENOG502RZIJ">
    <property type="taxonomic scope" value="Eukaryota"/>
</dbReference>
<evidence type="ECO:0000256" key="2">
    <source>
        <dbReference type="ARBA" id="ARBA00004647"/>
    </source>
</evidence>
<proteinExistence type="inferred from homology"/>
<keyword evidence="13" id="KW-1185">Reference proteome</keyword>
<dbReference type="HOGENOM" id="CLU_072105_0_0_1"/>
<evidence type="ECO:0000256" key="9">
    <source>
        <dbReference type="ARBA" id="ARBA00023306"/>
    </source>
</evidence>
<evidence type="ECO:0000256" key="1">
    <source>
        <dbReference type="ARBA" id="ARBA00004123"/>
    </source>
</evidence>
<evidence type="ECO:0000256" key="4">
    <source>
        <dbReference type="ARBA" id="ARBA00017231"/>
    </source>
</evidence>
<dbReference type="GO" id="GO:0000775">
    <property type="term" value="C:chromosome, centromeric region"/>
    <property type="evidence" value="ECO:0007669"/>
    <property type="project" value="EnsemblFungi"/>
</dbReference>
<dbReference type="Pfam" id="PF18596">
    <property type="entry name" value="Sld7_C"/>
    <property type="match status" value="1"/>
</dbReference>
<dbReference type="GO" id="GO:0030174">
    <property type="term" value="P:regulation of DNA-templated DNA replication initiation"/>
    <property type="evidence" value="ECO:0007669"/>
    <property type="project" value="EnsemblFungi"/>
</dbReference>
<name>G0VHQ3_NAUCA</name>
<evidence type="ECO:0000259" key="10">
    <source>
        <dbReference type="Pfam" id="PF18596"/>
    </source>
</evidence>
<dbReference type="FunCoup" id="G0VHQ3">
    <property type="interactions" value="20"/>
</dbReference>
<keyword evidence="8" id="KW-0539">Nucleus</keyword>
<reference evidence="12 13" key="1">
    <citation type="journal article" date="2011" name="Proc. Natl. Acad. Sci. U.S.A.">
        <title>Evolutionary erosion of yeast sex chromosomes by mating-type switching accidents.</title>
        <authorList>
            <person name="Gordon J.L."/>
            <person name="Armisen D."/>
            <person name="Proux-Wera E."/>
            <person name="Oheigeartaigh S.S."/>
            <person name="Byrne K.P."/>
            <person name="Wolfe K.H."/>
        </authorList>
    </citation>
    <scope>NUCLEOTIDE SEQUENCE [LARGE SCALE GENOMIC DNA]</scope>
    <source>
        <strain evidence="13">ATCC 76901 / BCRC 22586 / CBS 4309 / NBRC 1992 / NRRL Y-12630</strain>
    </source>
</reference>